<feature type="chain" id="PRO_5021242719" evidence="1">
    <location>
        <begin position="23"/>
        <end position="413"/>
    </location>
</feature>
<evidence type="ECO:0000313" key="3">
    <source>
        <dbReference type="Proteomes" id="UP000297839"/>
    </source>
</evidence>
<name>A0A4Z0CCE9_9BURK</name>
<keyword evidence="2" id="KW-0378">Hydrolase</keyword>
<dbReference type="InterPro" id="IPR001940">
    <property type="entry name" value="Peptidase_S1C"/>
</dbReference>
<dbReference type="OrthoDB" id="8559002at2"/>
<gene>
    <name evidence="2" type="ORF">EZ216_02580</name>
</gene>
<keyword evidence="3" id="KW-1185">Reference proteome</keyword>
<sequence length="413" mass="44334">MGRVWAAALALLLSIAPWPARAQLTAEELYEKLSASVWLVQVRLERGSALGSAVVIAPETLITNCHVIAGGSEIFVRHDAVRLKAQLVHRDPWRDLCEIRAPGLDAPAVTIGDWRRLRIGARLFAIGNPGGLELTLSDGLLSGIRRGRGSVEALQFTVPISKGSSGGGLFDTNGHLVGITTSIFRDAQNIGFALPATWIGELRSRAGARDPLPIQTAYAPGSVAPPANEDAPATLDTFEYVLRDRLTGVSRKVVYRVDRREGSLVVLNGGSRIEDGEGRVVTLTAAPGGEFEQAMPPGGWFPGTGGGQRLSRYQAFGDGSPFIMELRAESESEEMIELAGVSMRTVRVHFTGISQRGLSAVRGTYRATVWYAPELQRIVRFEAQGRGGVGSTAFVVDEVLELVNASTRPTNSQ</sequence>
<organism evidence="2 3">
    <name type="scientific">Ramlibacter humi</name>
    <dbReference type="NCBI Taxonomy" id="2530451"/>
    <lineage>
        <taxon>Bacteria</taxon>
        <taxon>Pseudomonadati</taxon>
        <taxon>Pseudomonadota</taxon>
        <taxon>Betaproteobacteria</taxon>
        <taxon>Burkholderiales</taxon>
        <taxon>Comamonadaceae</taxon>
        <taxon>Ramlibacter</taxon>
    </lineage>
</organism>
<dbReference type="Proteomes" id="UP000297839">
    <property type="component" value="Unassembled WGS sequence"/>
</dbReference>
<protein>
    <submittedName>
        <fullName evidence="2">Serine protease</fullName>
    </submittedName>
</protein>
<keyword evidence="2" id="KW-0645">Protease</keyword>
<dbReference type="SUPFAM" id="SSF50494">
    <property type="entry name" value="Trypsin-like serine proteases"/>
    <property type="match status" value="1"/>
</dbReference>
<dbReference type="GO" id="GO:0004252">
    <property type="term" value="F:serine-type endopeptidase activity"/>
    <property type="evidence" value="ECO:0007669"/>
    <property type="project" value="InterPro"/>
</dbReference>
<evidence type="ECO:0000256" key="1">
    <source>
        <dbReference type="SAM" id="SignalP"/>
    </source>
</evidence>
<dbReference type="GO" id="GO:0006508">
    <property type="term" value="P:proteolysis"/>
    <property type="evidence" value="ECO:0007669"/>
    <property type="project" value="UniProtKB-KW"/>
</dbReference>
<keyword evidence="1" id="KW-0732">Signal</keyword>
<accession>A0A4Z0CCE9</accession>
<dbReference type="RefSeq" id="WP_135248008.1">
    <property type="nucleotide sequence ID" value="NZ_SMLK01000001.1"/>
</dbReference>
<evidence type="ECO:0000313" key="2">
    <source>
        <dbReference type="EMBL" id="TFZ08070.1"/>
    </source>
</evidence>
<proteinExistence type="predicted"/>
<feature type="signal peptide" evidence="1">
    <location>
        <begin position="1"/>
        <end position="22"/>
    </location>
</feature>
<dbReference type="PRINTS" id="PR00834">
    <property type="entry name" value="PROTEASES2C"/>
</dbReference>
<dbReference type="Pfam" id="PF13365">
    <property type="entry name" value="Trypsin_2"/>
    <property type="match status" value="1"/>
</dbReference>
<dbReference type="PANTHER" id="PTHR43019">
    <property type="entry name" value="SERINE ENDOPROTEASE DEGS"/>
    <property type="match status" value="1"/>
</dbReference>
<dbReference type="InterPro" id="IPR009003">
    <property type="entry name" value="Peptidase_S1_PA"/>
</dbReference>
<comment type="caution">
    <text evidence="2">The sequence shown here is derived from an EMBL/GenBank/DDBJ whole genome shotgun (WGS) entry which is preliminary data.</text>
</comment>
<dbReference type="PANTHER" id="PTHR43019:SF23">
    <property type="entry name" value="PROTEASE DO-LIKE 5, CHLOROPLASTIC"/>
    <property type="match status" value="1"/>
</dbReference>
<dbReference type="EMBL" id="SMLK01000001">
    <property type="protein sequence ID" value="TFZ08070.1"/>
    <property type="molecule type" value="Genomic_DNA"/>
</dbReference>
<reference evidence="2 3" key="1">
    <citation type="submission" date="2019-03" db="EMBL/GenBank/DDBJ databases">
        <title>Ramlibacter sp. 18x22-1, whole genome shotgun sequence.</title>
        <authorList>
            <person name="Zhang X."/>
            <person name="Feng G."/>
            <person name="Zhu H."/>
        </authorList>
    </citation>
    <scope>NUCLEOTIDE SEQUENCE [LARGE SCALE GENOMIC DNA]</scope>
    <source>
        <strain evidence="2 3">18x22-1</strain>
    </source>
</reference>
<dbReference type="Gene3D" id="2.40.10.120">
    <property type="match status" value="1"/>
</dbReference>
<dbReference type="AlphaFoldDB" id="A0A4Z0CCE9"/>